<feature type="compositionally biased region" description="Polar residues" evidence="1">
    <location>
        <begin position="336"/>
        <end position="349"/>
    </location>
</feature>
<evidence type="ECO:0000313" key="3">
    <source>
        <dbReference type="EMBL" id="CAD5116779.1"/>
    </source>
</evidence>
<dbReference type="GO" id="GO:0050839">
    <property type="term" value="F:cell adhesion molecule binding"/>
    <property type="evidence" value="ECO:0007669"/>
    <property type="project" value="TreeGrafter"/>
</dbReference>
<evidence type="ECO:0000313" key="4">
    <source>
        <dbReference type="Proteomes" id="UP000549394"/>
    </source>
</evidence>
<dbReference type="InterPro" id="IPR001478">
    <property type="entry name" value="PDZ"/>
</dbReference>
<dbReference type="OrthoDB" id="66881at2759"/>
<evidence type="ECO:0000259" key="2">
    <source>
        <dbReference type="PROSITE" id="PS50106"/>
    </source>
</evidence>
<dbReference type="SUPFAM" id="SSF50156">
    <property type="entry name" value="PDZ domain-like"/>
    <property type="match status" value="1"/>
</dbReference>
<dbReference type="GO" id="GO:0005912">
    <property type="term" value="C:adherens junction"/>
    <property type="evidence" value="ECO:0007669"/>
    <property type="project" value="TreeGrafter"/>
</dbReference>
<dbReference type="InterPro" id="IPR028842">
    <property type="entry name" value="Afadin"/>
</dbReference>
<feature type="domain" description="PDZ" evidence="2">
    <location>
        <begin position="136"/>
        <end position="223"/>
    </location>
</feature>
<dbReference type="PANTHER" id="PTHR10398">
    <property type="entry name" value="AFADIN"/>
    <property type="match status" value="1"/>
</dbReference>
<dbReference type="Gene3D" id="2.30.42.10">
    <property type="match status" value="1"/>
</dbReference>
<dbReference type="Proteomes" id="UP000549394">
    <property type="component" value="Unassembled WGS sequence"/>
</dbReference>
<sequence length="349" mass="40220">MYKLMQFLSCSLRDQITDFKPYCRRGILRMLGNYAMFSRGRKIPRVEKKKNTKFTRKSHSEDDYSNLPETYTSLNSTWKTIDNMKEFIGLPMQCLLPYQIRQPVKRAESKDVRTLKTNFKSNSTESELYSEGKISTIYIKKVNGGLGLSIVAARAKGSSQSNSGIFVKMVLKNGAAYFDGRLKEGDQLLEVNWQTLLGVREETAAHLLKQSGPVVRLKVKKGAAFEEGVLKVRNGFSYDKKKNENDLLKNVRRRSISLDMLFEHEKQDLVDAYKDLCRQASKVLYNDGPKSFKNAELNLLKKQNCINLRKNFEISRNGSWDSERFERERRKRNPLPSKQYSFPGSKSST</sequence>
<dbReference type="EMBL" id="CAJFCJ010000007">
    <property type="protein sequence ID" value="CAD5116779.1"/>
    <property type="molecule type" value="Genomic_DNA"/>
</dbReference>
<comment type="caution">
    <text evidence="3">The sequence shown here is derived from an EMBL/GenBank/DDBJ whole genome shotgun (WGS) entry which is preliminary data.</text>
</comment>
<dbReference type="InterPro" id="IPR036034">
    <property type="entry name" value="PDZ_sf"/>
</dbReference>
<reference evidence="3 4" key="1">
    <citation type="submission" date="2020-08" db="EMBL/GenBank/DDBJ databases">
        <authorList>
            <person name="Hejnol A."/>
        </authorList>
    </citation>
    <scope>NUCLEOTIDE SEQUENCE [LARGE SCALE GENOMIC DNA]</scope>
</reference>
<dbReference type="GO" id="GO:0032880">
    <property type="term" value="P:regulation of protein localization"/>
    <property type="evidence" value="ECO:0007669"/>
    <property type="project" value="TreeGrafter"/>
</dbReference>
<dbReference type="AlphaFoldDB" id="A0A7I8VKH0"/>
<protein>
    <submittedName>
        <fullName evidence="3">DgyrCDS5628</fullName>
    </submittedName>
</protein>
<feature type="region of interest" description="Disordered" evidence="1">
    <location>
        <begin position="323"/>
        <end position="349"/>
    </location>
</feature>
<name>A0A7I8VKH0_9ANNE</name>
<evidence type="ECO:0000256" key="1">
    <source>
        <dbReference type="SAM" id="MobiDB-lite"/>
    </source>
</evidence>
<dbReference type="PROSITE" id="PS50106">
    <property type="entry name" value="PDZ"/>
    <property type="match status" value="1"/>
</dbReference>
<dbReference type="PANTHER" id="PTHR10398:SF2">
    <property type="entry name" value="AFADIN"/>
    <property type="match status" value="1"/>
</dbReference>
<keyword evidence="4" id="KW-1185">Reference proteome</keyword>
<dbReference type="Pfam" id="PF00595">
    <property type="entry name" value="PDZ"/>
    <property type="match status" value="1"/>
</dbReference>
<accession>A0A7I8VKH0</accession>
<organism evidence="3 4">
    <name type="scientific">Dimorphilus gyrociliatus</name>
    <dbReference type="NCBI Taxonomy" id="2664684"/>
    <lineage>
        <taxon>Eukaryota</taxon>
        <taxon>Metazoa</taxon>
        <taxon>Spiralia</taxon>
        <taxon>Lophotrochozoa</taxon>
        <taxon>Annelida</taxon>
        <taxon>Polychaeta</taxon>
        <taxon>Polychaeta incertae sedis</taxon>
        <taxon>Dinophilidae</taxon>
        <taxon>Dimorphilus</taxon>
    </lineage>
</organism>
<gene>
    <name evidence="3" type="ORF">DGYR_LOCUS5373</name>
</gene>
<dbReference type="SMART" id="SM00228">
    <property type="entry name" value="PDZ"/>
    <property type="match status" value="1"/>
</dbReference>
<proteinExistence type="predicted"/>